<keyword evidence="2" id="KW-1185">Reference proteome</keyword>
<evidence type="ECO:0000313" key="2">
    <source>
        <dbReference type="Proteomes" id="UP001162483"/>
    </source>
</evidence>
<organism evidence="1 2">
    <name type="scientific">Staurois parvus</name>
    <dbReference type="NCBI Taxonomy" id="386267"/>
    <lineage>
        <taxon>Eukaryota</taxon>
        <taxon>Metazoa</taxon>
        <taxon>Chordata</taxon>
        <taxon>Craniata</taxon>
        <taxon>Vertebrata</taxon>
        <taxon>Euteleostomi</taxon>
        <taxon>Amphibia</taxon>
        <taxon>Batrachia</taxon>
        <taxon>Anura</taxon>
        <taxon>Neobatrachia</taxon>
        <taxon>Ranoidea</taxon>
        <taxon>Ranidae</taxon>
        <taxon>Staurois</taxon>
    </lineage>
</organism>
<dbReference type="Proteomes" id="UP001162483">
    <property type="component" value="Unassembled WGS sequence"/>
</dbReference>
<reference evidence="1" key="1">
    <citation type="submission" date="2023-05" db="EMBL/GenBank/DDBJ databases">
        <authorList>
            <person name="Stuckert A."/>
        </authorList>
    </citation>
    <scope>NUCLEOTIDE SEQUENCE</scope>
</reference>
<dbReference type="EMBL" id="CATNWA010008278">
    <property type="protein sequence ID" value="CAI9555746.1"/>
    <property type="molecule type" value="Genomic_DNA"/>
</dbReference>
<name>A0ABN9C6S1_9NEOB</name>
<accession>A0ABN9C6S1</accession>
<gene>
    <name evidence="1" type="ORF">SPARVUS_LOCUS4422891</name>
</gene>
<evidence type="ECO:0000313" key="1">
    <source>
        <dbReference type="EMBL" id="CAI9555746.1"/>
    </source>
</evidence>
<comment type="caution">
    <text evidence="1">The sequence shown here is derived from an EMBL/GenBank/DDBJ whole genome shotgun (WGS) entry which is preliminary data.</text>
</comment>
<sequence length="51" mass="5730">MKMFNVCTCPASLWEIGNLNMNSKKRRYMDLKQGDVQSIYASSCQSHAGAD</sequence>
<proteinExistence type="predicted"/>
<protein>
    <submittedName>
        <fullName evidence="1">Uncharacterized protein</fullName>
    </submittedName>
</protein>